<comment type="caution">
    <text evidence="11">The sequence shown here is derived from an EMBL/GenBank/DDBJ whole genome shotgun (WGS) entry which is preliminary data.</text>
</comment>
<feature type="compositionally biased region" description="Basic residues" evidence="8">
    <location>
        <begin position="155"/>
        <end position="165"/>
    </location>
</feature>
<keyword evidence="3" id="KW-0819">tRNA processing</keyword>
<evidence type="ECO:0000259" key="9">
    <source>
        <dbReference type="Pfam" id="PF21237"/>
    </source>
</evidence>
<evidence type="ECO:0000256" key="3">
    <source>
        <dbReference type="ARBA" id="ARBA00022694"/>
    </source>
</evidence>
<keyword evidence="12" id="KW-1185">Reference proteome</keyword>
<comment type="similarity">
    <text evidence="1">Belongs to the pseudouridine synthase Pus10 family.</text>
</comment>
<evidence type="ECO:0000313" key="12">
    <source>
        <dbReference type="Proteomes" id="UP001159428"/>
    </source>
</evidence>
<organism evidence="11 12">
    <name type="scientific">Pocillopora meandrina</name>
    <dbReference type="NCBI Taxonomy" id="46732"/>
    <lineage>
        <taxon>Eukaryota</taxon>
        <taxon>Metazoa</taxon>
        <taxon>Cnidaria</taxon>
        <taxon>Anthozoa</taxon>
        <taxon>Hexacorallia</taxon>
        <taxon>Scleractinia</taxon>
        <taxon>Astrocoeniina</taxon>
        <taxon>Pocilloporidae</taxon>
        <taxon>Pocillopora</taxon>
    </lineage>
</organism>
<evidence type="ECO:0000256" key="7">
    <source>
        <dbReference type="ARBA" id="ARBA00083669"/>
    </source>
</evidence>
<dbReference type="GO" id="GO:0160148">
    <property type="term" value="F:tRNA pseudouridine(55) synthase activity"/>
    <property type="evidence" value="ECO:0007669"/>
    <property type="project" value="UniProtKB-EC"/>
</dbReference>
<dbReference type="PANTHER" id="PTHR21568:SF0">
    <property type="entry name" value="TRNA PSEUDOURIDINE SYNTHASE PUS10"/>
    <property type="match status" value="1"/>
</dbReference>
<dbReference type="NCBIfam" id="TIGR01213">
    <property type="entry name" value="pseudo_Pus10arc"/>
    <property type="match status" value="1"/>
</dbReference>
<dbReference type="Gene3D" id="3.30.70.3190">
    <property type="match status" value="1"/>
</dbReference>
<evidence type="ECO:0000259" key="10">
    <source>
        <dbReference type="Pfam" id="PF21238"/>
    </source>
</evidence>
<dbReference type="GO" id="GO:0031119">
    <property type="term" value="P:tRNA pseudouridine synthesis"/>
    <property type="evidence" value="ECO:0007669"/>
    <property type="project" value="TreeGrafter"/>
</dbReference>
<dbReference type="Gene3D" id="3.30.70.2510">
    <property type="match status" value="1"/>
</dbReference>
<protein>
    <recommendedName>
        <fullName evidence="2">tRNA pseudouridine(55) synthase</fullName>
        <ecNumber evidence="2">5.4.99.25</ecNumber>
    </recommendedName>
    <alternativeName>
        <fullName evidence="7">tRNA pseudouridine 55 synthase</fullName>
    </alternativeName>
    <alternativeName>
        <fullName evidence="5">tRNA pseudouridylate synthase</fullName>
    </alternativeName>
    <alternativeName>
        <fullName evidence="6">tRNA-uridine isomerase</fullName>
    </alternativeName>
</protein>
<dbReference type="FunFam" id="3.30.70.3190:FF:000001">
    <property type="entry name" value="tRNA pseudouridine synthase Pus10"/>
    <property type="match status" value="1"/>
</dbReference>
<sequence length="469" mass="53808">MPCCPRCILRLLGERDTDSYTDSVEREIKSICVACLGILEKANESAFIDKIQSAVKSSGHQFDSFVLAVSVSHSLTLRQHSLSIFLQEKFSSAFSRKELDEIPRVKDVFKWVLGPKLEERLQVNYKPLSPFKISLDFTHKDAEREVEFLNDSPKSRLRQRRKRHKTENNPEEGKLSSSSVNKALAELSTVDLLKRVTDCPPKSAQSPIELSQITCGHDSIYIAGRYNKYSRTLPQTPWLIDNVRLRESSVEEKICDHLTAKVKCDDHKFASAGREDVDVRMLGNGMPFLVELINPRITRLKESFFAELQREINSSCSDVAIRDLQQVTKEQCLALKDAETNKTKTYRALIWTENEVTEEQLQKLNDMKDVKIYQKTPLRVLHRRPLAVRERYIFSMKSERIDSNHWNLFLKTQAGTYIKEFVHGDFGRTKPSLGDLLNAETDILELDVESVDVDWPPRKDDNSASNDKS</sequence>
<evidence type="ECO:0000256" key="4">
    <source>
        <dbReference type="ARBA" id="ARBA00023235"/>
    </source>
</evidence>
<evidence type="ECO:0000256" key="2">
    <source>
        <dbReference type="ARBA" id="ARBA00012787"/>
    </source>
</evidence>
<evidence type="ECO:0000256" key="5">
    <source>
        <dbReference type="ARBA" id="ARBA00075270"/>
    </source>
</evidence>
<evidence type="ECO:0000256" key="8">
    <source>
        <dbReference type="SAM" id="MobiDB-lite"/>
    </source>
</evidence>
<dbReference type="InterPro" id="IPR039894">
    <property type="entry name" value="Pus10-like"/>
</dbReference>
<name>A0AAU9WWH2_9CNID</name>
<dbReference type="InterPro" id="IPR020103">
    <property type="entry name" value="PsdUridine_synth_cat_dom_sf"/>
</dbReference>
<gene>
    <name evidence="11" type="ORF">PMEA_00013379</name>
</gene>
<evidence type="ECO:0000256" key="1">
    <source>
        <dbReference type="ARBA" id="ARBA00009652"/>
    </source>
</evidence>
<dbReference type="FunFam" id="3.30.70.2510:FF:000001">
    <property type="entry name" value="tRNA pseudouridine synthase Pus10"/>
    <property type="match status" value="1"/>
</dbReference>
<dbReference type="Pfam" id="PF21238">
    <property type="entry name" value="Pus10_C"/>
    <property type="match status" value="1"/>
</dbReference>
<dbReference type="Pfam" id="PF21237">
    <property type="entry name" value="Pus10_N_euk"/>
    <property type="match status" value="1"/>
</dbReference>
<proteinExistence type="inferred from homology"/>
<dbReference type="SUPFAM" id="SSF55120">
    <property type="entry name" value="Pseudouridine synthase"/>
    <property type="match status" value="1"/>
</dbReference>
<dbReference type="PANTHER" id="PTHR21568">
    <property type="entry name" value="TRNA PSEUDOURIDINE SYNTHASE PUS10"/>
    <property type="match status" value="1"/>
</dbReference>
<feature type="domain" description="Pus10-like C-terminal" evidence="10">
    <location>
        <begin position="221"/>
        <end position="452"/>
    </location>
</feature>
<dbReference type="GO" id="GO:0003723">
    <property type="term" value="F:RNA binding"/>
    <property type="evidence" value="ECO:0007669"/>
    <property type="project" value="InterPro"/>
</dbReference>
<keyword evidence="4" id="KW-0413">Isomerase</keyword>
<dbReference type="InterPro" id="IPR048741">
    <property type="entry name" value="Pus10-like_C"/>
</dbReference>
<dbReference type="EMBL" id="CALNXJ010000023">
    <property type="protein sequence ID" value="CAH3128235.1"/>
    <property type="molecule type" value="Genomic_DNA"/>
</dbReference>
<evidence type="ECO:0000256" key="6">
    <source>
        <dbReference type="ARBA" id="ARBA00079393"/>
    </source>
</evidence>
<feature type="domain" description="Pus10 N-terminal eukaryotes" evidence="9">
    <location>
        <begin position="32"/>
        <end position="215"/>
    </location>
</feature>
<dbReference type="EC" id="5.4.99.25" evidence="2"/>
<evidence type="ECO:0000313" key="11">
    <source>
        <dbReference type="EMBL" id="CAH3128235.1"/>
    </source>
</evidence>
<dbReference type="AlphaFoldDB" id="A0AAU9WWH2"/>
<dbReference type="InterPro" id="IPR048742">
    <property type="entry name" value="Pus10_N_euk"/>
</dbReference>
<feature type="region of interest" description="Disordered" evidence="8">
    <location>
        <begin position="148"/>
        <end position="178"/>
    </location>
</feature>
<reference evidence="11 12" key="1">
    <citation type="submission" date="2022-05" db="EMBL/GenBank/DDBJ databases">
        <authorList>
            <consortium name="Genoscope - CEA"/>
            <person name="William W."/>
        </authorList>
    </citation>
    <scope>NUCLEOTIDE SEQUENCE [LARGE SCALE GENOMIC DNA]</scope>
</reference>
<dbReference type="Proteomes" id="UP001159428">
    <property type="component" value="Unassembled WGS sequence"/>
</dbReference>
<accession>A0AAU9WWH2</accession>